<evidence type="ECO:0000256" key="10">
    <source>
        <dbReference type="ARBA" id="ARBA00022843"/>
    </source>
</evidence>
<dbReference type="Pfam" id="PF05404">
    <property type="entry name" value="TRAP-delta"/>
    <property type="match status" value="1"/>
</dbReference>
<dbReference type="InterPro" id="IPR009688">
    <property type="entry name" value="FAM210A/B-like_dom"/>
</dbReference>
<keyword evidence="19" id="KW-1185">Reference proteome</keyword>
<comment type="subunit">
    <text evidence="4">Heterotetramer of TRAP-alpha, TRAP-beta, TRAP-delta and TRAP-gamma.</text>
</comment>
<keyword evidence="7 15" id="KW-0812">Transmembrane</keyword>
<keyword evidence="8 16" id="KW-0732">Signal</keyword>
<keyword evidence="11 15" id="KW-1133">Transmembrane helix</keyword>
<evidence type="ECO:0000256" key="5">
    <source>
        <dbReference type="ARBA" id="ARBA00014387"/>
    </source>
</evidence>
<evidence type="ECO:0000256" key="16">
    <source>
        <dbReference type="SAM" id="SignalP"/>
    </source>
</evidence>
<feature type="signal peptide" evidence="16">
    <location>
        <begin position="1"/>
        <end position="20"/>
    </location>
</feature>
<reference evidence="18 19" key="1">
    <citation type="submission" date="2013-11" db="EMBL/GenBank/DDBJ databases">
        <title>Draft genome of the bovine lungworm Dictyocaulus viviparus.</title>
        <authorList>
            <person name="Mitreva M."/>
        </authorList>
    </citation>
    <scope>NUCLEOTIDE SEQUENCE [LARGE SCALE GENOMIC DNA]</scope>
    <source>
        <strain evidence="18 19">HannoverDv2000</strain>
    </source>
</reference>
<protein>
    <recommendedName>
        <fullName evidence="5">Translocon-associated protein subunit delta</fullName>
    </recommendedName>
    <alternativeName>
        <fullName evidence="14">Signal sequence receptor subunit delta</fullName>
    </alternativeName>
</protein>
<evidence type="ECO:0000256" key="7">
    <source>
        <dbReference type="ARBA" id="ARBA00022692"/>
    </source>
</evidence>
<comment type="function">
    <text evidence="1">TRAP proteins are part of a complex whose function is to bind calcium to the ER membrane and thereby regulate the retention of ER resident proteins.</text>
</comment>
<gene>
    <name evidence="18" type="ORF">DICVIV_06885</name>
</gene>
<evidence type="ECO:0000313" key="18">
    <source>
        <dbReference type="EMBL" id="KJH47033.1"/>
    </source>
</evidence>
<organism evidence="18 19">
    <name type="scientific">Dictyocaulus viviparus</name>
    <name type="common">Bovine lungworm</name>
    <dbReference type="NCBI Taxonomy" id="29172"/>
    <lineage>
        <taxon>Eukaryota</taxon>
        <taxon>Metazoa</taxon>
        <taxon>Ecdysozoa</taxon>
        <taxon>Nematoda</taxon>
        <taxon>Chromadorea</taxon>
        <taxon>Rhabditida</taxon>
        <taxon>Rhabditina</taxon>
        <taxon>Rhabditomorpha</taxon>
        <taxon>Strongyloidea</taxon>
        <taxon>Metastrongylidae</taxon>
        <taxon>Dictyocaulus</taxon>
    </lineage>
</organism>
<evidence type="ECO:0000259" key="17">
    <source>
        <dbReference type="Pfam" id="PF06916"/>
    </source>
</evidence>
<dbReference type="AlphaFoldDB" id="A0A0D8XQT3"/>
<evidence type="ECO:0000256" key="12">
    <source>
        <dbReference type="ARBA" id="ARBA00023136"/>
    </source>
</evidence>
<comment type="subcellular location">
    <subcellularLocation>
        <location evidence="2">Endoplasmic reticulum membrane</location>
        <topology evidence="2">Single-pass type I membrane protein</topology>
    </subcellularLocation>
</comment>
<evidence type="ECO:0000256" key="13">
    <source>
        <dbReference type="ARBA" id="ARBA00023157"/>
    </source>
</evidence>
<name>A0A0D8XQT3_DICVI</name>
<feature type="transmembrane region" description="Helical" evidence="15">
    <location>
        <begin position="232"/>
        <end position="255"/>
    </location>
</feature>
<evidence type="ECO:0000256" key="8">
    <source>
        <dbReference type="ARBA" id="ARBA00022729"/>
    </source>
</evidence>
<evidence type="ECO:0000256" key="4">
    <source>
        <dbReference type="ARBA" id="ARBA00011819"/>
    </source>
</evidence>
<keyword evidence="12 15" id="KW-0472">Membrane</keyword>
<feature type="chain" id="PRO_5002336109" description="Translocon-associated protein subunit delta" evidence="16">
    <location>
        <begin position="21"/>
        <end position="465"/>
    </location>
</feature>
<keyword evidence="9" id="KW-0256">Endoplasmic reticulum</keyword>
<feature type="domain" description="DUF1279" evidence="17">
    <location>
        <begin position="224"/>
        <end position="311"/>
    </location>
</feature>
<evidence type="ECO:0000256" key="6">
    <source>
        <dbReference type="ARBA" id="ARBA00022499"/>
    </source>
</evidence>
<accession>A0A0D8XQT3</accession>
<evidence type="ECO:0000256" key="15">
    <source>
        <dbReference type="SAM" id="Phobius"/>
    </source>
</evidence>
<reference evidence="19" key="2">
    <citation type="journal article" date="2016" name="Sci. Rep.">
        <title>Dictyocaulus viviparus genome, variome and transcriptome elucidate lungworm biology and support future intervention.</title>
        <authorList>
            <person name="McNulty S.N."/>
            <person name="Strube C."/>
            <person name="Rosa B.A."/>
            <person name="Martin J.C."/>
            <person name="Tyagi R."/>
            <person name="Choi Y.J."/>
            <person name="Wang Q."/>
            <person name="Hallsworth Pepin K."/>
            <person name="Zhang X."/>
            <person name="Ozersky P."/>
            <person name="Wilson R.K."/>
            <person name="Sternberg P.W."/>
            <person name="Gasser R.B."/>
            <person name="Mitreva M."/>
        </authorList>
    </citation>
    <scope>NUCLEOTIDE SEQUENCE [LARGE SCALE GENOMIC DNA]</scope>
    <source>
        <strain evidence="19">HannoverDv2000</strain>
    </source>
</reference>
<evidence type="ECO:0000256" key="1">
    <source>
        <dbReference type="ARBA" id="ARBA00002838"/>
    </source>
</evidence>
<dbReference type="PANTHER" id="PTHR12731:SF1">
    <property type="entry name" value="TRANSLOCON-ASSOCIATED PROTEIN SUBUNIT DELTA"/>
    <property type="match status" value="1"/>
</dbReference>
<dbReference type="OrthoDB" id="5874039at2759"/>
<feature type="transmembrane region" description="Helical" evidence="15">
    <location>
        <begin position="442"/>
        <end position="464"/>
    </location>
</feature>
<dbReference type="EMBL" id="KN716323">
    <property type="protein sequence ID" value="KJH47033.1"/>
    <property type="molecule type" value="Genomic_DNA"/>
</dbReference>
<feature type="transmembrane region" description="Helical" evidence="15">
    <location>
        <begin position="131"/>
        <end position="150"/>
    </location>
</feature>
<evidence type="ECO:0000313" key="19">
    <source>
        <dbReference type="Proteomes" id="UP000053766"/>
    </source>
</evidence>
<comment type="similarity">
    <text evidence="3">Belongs to the TRAP-delta family.</text>
</comment>
<sequence length="465" mass="53977">MHSTLMLSFVVVSIASKCESPKYSATSFSTTDGFFHFHTTFIAEFTLQCSNNIKDSPFFAVINGNIHSVAVSVESAKYQVSWSQEHEQSDAQLLAIKIFDEEGISAYKKNSNTSPLFIIEHYHPGLTRKPFISSETVALFVFIAALYYAIKQKLPLHDTQCEPLKIVATRQCNPIHITSCRFNSGQGKFRWSFRVSMTEEEKRKKKEKIDVMKEEKEPKNLFGKIKYYLRRYWYIAVPAHMIGSILWFGGVYAVAKCGVNIVAFLRFVHAPMIIIEKIEEVPPSAGVFVIALLLYKLATPFRYMTTLILIQTAFWTLRRLGKLHTAREVEFKMRTHFEKNKIRYGRKFYRYRRLGVRNVLKKNTTGNDDLSPLQYCFQCMLLFFFCVYLVFLDSFFATKEVRTKNTLCCSQQLLKWLALIRHWKKALVNANKYIPESYVKTVVSWSIICKYFYLMSMCCGISIII</sequence>
<dbReference type="PANTHER" id="PTHR12731">
    <property type="entry name" value="TRANSLOCON-ASSOCIATED PROTEIN, DELTA SUBUNIT"/>
    <property type="match status" value="1"/>
</dbReference>
<dbReference type="STRING" id="29172.A0A0D8XQT3"/>
<keyword evidence="13" id="KW-1015">Disulfide bond</keyword>
<proteinExistence type="inferred from homology"/>
<dbReference type="Pfam" id="PF06916">
    <property type="entry name" value="FAM210A-B_dom"/>
    <property type="match status" value="1"/>
</dbReference>
<keyword evidence="6" id="KW-1017">Isopeptide bond</keyword>
<evidence type="ECO:0000256" key="3">
    <source>
        <dbReference type="ARBA" id="ARBA00009294"/>
    </source>
</evidence>
<keyword evidence="10" id="KW-0832">Ubl conjugation</keyword>
<dbReference type="GO" id="GO:0005789">
    <property type="term" value="C:endoplasmic reticulum membrane"/>
    <property type="evidence" value="ECO:0007669"/>
    <property type="project" value="UniProtKB-SubCell"/>
</dbReference>
<feature type="transmembrane region" description="Helical" evidence="15">
    <location>
        <begin position="375"/>
        <end position="397"/>
    </location>
</feature>
<evidence type="ECO:0000256" key="9">
    <source>
        <dbReference type="ARBA" id="ARBA00022824"/>
    </source>
</evidence>
<evidence type="ECO:0000256" key="2">
    <source>
        <dbReference type="ARBA" id="ARBA00004115"/>
    </source>
</evidence>
<dbReference type="InterPro" id="IPR008855">
    <property type="entry name" value="TRAP-delta"/>
</dbReference>
<evidence type="ECO:0000256" key="14">
    <source>
        <dbReference type="ARBA" id="ARBA00031791"/>
    </source>
</evidence>
<evidence type="ECO:0000256" key="11">
    <source>
        <dbReference type="ARBA" id="ARBA00022989"/>
    </source>
</evidence>
<dbReference type="Proteomes" id="UP000053766">
    <property type="component" value="Unassembled WGS sequence"/>
</dbReference>